<dbReference type="AlphaFoldDB" id="A0A1F8DL35"/>
<comment type="caution">
    <text evidence="1">The sequence shown here is derived from an EMBL/GenBank/DDBJ whole genome shotgun (WGS) entry which is preliminary data.</text>
</comment>
<dbReference type="Proteomes" id="UP000178303">
    <property type="component" value="Unassembled WGS sequence"/>
</dbReference>
<protein>
    <recommendedName>
        <fullName evidence="3">50S ribosomal protein L35</fullName>
    </recommendedName>
</protein>
<dbReference type="InterPro" id="IPR037229">
    <property type="entry name" value="Ribosomal_bL35_sf"/>
</dbReference>
<evidence type="ECO:0000313" key="2">
    <source>
        <dbReference type="Proteomes" id="UP000178303"/>
    </source>
</evidence>
<organism evidence="1 2">
    <name type="scientific">Candidatus Wolfebacteria bacterium GWA1_42_9</name>
    <dbReference type="NCBI Taxonomy" id="1802553"/>
    <lineage>
        <taxon>Bacteria</taxon>
        <taxon>Candidatus Wolfeibacteriota</taxon>
    </lineage>
</organism>
<dbReference type="EMBL" id="MGIN01000026">
    <property type="protein sequence ID" value="OGM89320.1"/>
    <property type="molecule type" value="Genomic_DNA"/>
</dbReference>
<sequence>MKKSITTRIRITKNKKLIRRKTAQGHFLAKKSSVQLKRKKRSTNANFLRRRIFGKPGTL</sequence>
<evidence type="ECO:0008006" key="3">
    <source>
        <dbReference type="Google" id="ProtNLM"/>
    </source>
</evidence>
<accession>A0A1F8DL35</accession>
<reference evidence="1 2" key="1">
    <citation type="journal article" date="2016" name="Nat. Commun.">
        <title>Thousands of microbial genomes shed light on interconnected biogeochemical processes in an aquifer system.</title>
        <authorList>
            <person name="Anantharaman K."/>
            <person name="Brown C.T."/>
            <person name="Hug L.A."/>
            <person name="Sharon I."/>
            <person name="Castelle C.J."/>
            <person name="Probst A.J."/>
            <person name="Thomas B.C."/>
            <person name="Singh A."/>
            <person name="Wilkins M.J."/>
            <person name="Karaoz U."/>
            <person name="Brodie E.L."/>
            <person name="Williams K.H."/>
            <person name="Hubbard S.S."/>
            <person name="Banfield J.F."/>
        </authorList>
    </citation>
    <scope>NUCLEOTIDE SEQUENCE [LARGE SCALE GENOMIC DNA]</scope>
</reference>
<gene>
    <name evidence="1" type="ORF">A2108_00760</name>
</gene>
<proteinExistence type="predicted"/>
<evidence type="ECO:0000313" key="1">
    <source>
        <dbReference type="EMBL" id="OGM89320.1"/>
    </source>
</evidence>
<dbReference type="Gene3D" id="4.10.410.60">
    <property type="match status" value="1"/>
</dbReference>
<name>A0A1F8DL35_9BACT</name>